<dbReference type="AlphaFoldDB" id="A0A9W8Y3G6"/>
<comment type="similarity">
    <text evidence="2">Belongs to the MSOX/MTOX family.</text>
</comment>
<evidence type="ECO:0000313" key="8">
    <source>
        <dbReference type="Proteomes" id="UP001140560"/>
    </source>
</evidence>
<feature type="domain" description="FAD dependent oxidoreductase" evidence="6">
    <location>
        <begin position="13"/>
        <end position="396"/>
    </location>
</feature>
<evidence type="ECO:0000313" key="7">
    <source>
        <dbReference type="EMBL" id="KAJ4366154.1"/>
    </source>
</evidence>
<accession>A0A9W8Y3G6</accession>
<dbReference type="GO" id="GO:0051698">
    <property type="term" value="F:saccharopine oxidase activity"/>
    <property type="evidence" value="ECO:0007669"/>
    <property type="project" value="TreeGrafter"/>
</dbReference>
<keyword evidence="3" id="KW-0285">Flavoprotein</keyword>
<name>A0A9W8Y3G6_9PLEO</name>
<proteinExistence type="inferred from homology"/>
<keyword evidence="8" id="KW-1185">Reference proteome</keyword>
<protein>
    <recommendedName>
        <fullName evidence="6">FAD dependent oxidoreductase domain-containing protein</fullName>
    </recommendedName>
</protein>
<dbReference type="PANTHER" id="PTHR10961">
    <property type="entry name" value="PEROXISOMAL SARCOSINE OXIDASE"/>
    <property type="match status" value="1"/>
</dbReference>
<sequence length="447" mass="48610">MASPKPSEQTSFLIVGGGTIGLSTALHLSDRGYKHIVVLDRGDSIPSSFSAGNDLNKIVRAEYEDAFYATHALSAINAWRTCPIFRPHYRQTGYLVASSSTAPPKVDSHISRLIDSISSHPSYPTSSLTSLPSSAAVRDKIPQLTGQVKGWSGYFNGHAGYARAAPALRALYNELLARGVKFHLGTSGDAIAIHPDEETARFFPAPKPYLRTADNNIHCADVVILAPGAHTARLLPSAGAQLTAKAWAVGHVKVSAGEAARLKGLPVINCRDLAFFFEPAKDEGGDTWLIKVCAHGGGYTNVPENTSTSIPPSNAEENNAILREDEALIRRLLLEALPEFSTRPLVRKFVCWCADTADSEYIIDYVPGYENLVLAGGDSGHAFKMFPIFGGWVVDLVEAHAQKESRWRWKARESDGKEDIHWRVGGVKDIKETIRKGDDVEAARARL</sequence>
<dbReference type="GO" id="GO:0008115">
    <property type="term" value="F:sarcosine oxidase activity"/>
    <property type="evidence" value="ECO:0007669"/>
    <property type="project" value="TreeGrafter"/>
</dbReference>
<dbReference type="InterPro" id="IPR036188">
    <property type="entry name" value="FAD/NAD-bd_sf"/>
</dbReference>
<dbReference type="EMBL" id="JAPEUY010000014">
    <property type="protein sequence ID" value="KAJ4366154.1"/>
    <property type="molecule type" value="Genomic_DNA"/>
</dbReference>
<reference evidence="7" key="1">
    <citation type="submission" date="2022-10" db="EMBL/GenBank/DDBJ databases">
        <title>Tapping the CABI collections for fungal endophytes: first genome assemblies for Collariella, Neodidymelliopsis, Ascochyta clinopodiicola, Didymella pomorum, Didymosphaeria variabile, Neocosmospora piperis and Neocucurbitaria cava.</title>
        <authorList>
            <person name="Hill R."/>
        </authorList>
    </citation>
    <scope>NUCLEOTIDE SEQUENCE</scope>
    <source>
        <strain evidence="7">IMI 356814</strain>
    </source>
</reference>
<dbReference type="InterPro" id="IPR045170">
    <property type="entry name" value="MTOX"/>
</dbReference>
<comment type="cofactor">
    <cofactor evidence="1">
        <name>FAD</name>
        <dbReference type="ChEBI" id="CHEBI:57692"/>
    </cofactor>
</comment>
<keyword evidence="5" id="KW-0560">Oxidoreductase</keyword>
<evidence type="ECO:0000259" key="6">
    <source>
        <dbReference type="Pfam" id="PF01266"/>
    </source>
</evidence>
<evidence type="ECO:0000256" key="1">
    <source>
        <dbReference type="ARBA" id="ARBA00001974"/>
    </source>
</evidence>
<dbReference type="InterPro" id="IPR006076">
    <property type="entry name" value="FAD-dep_OxRdtase"/>
</dbReference>
<evidence type="ECO:0000256" key="5">
    <source>
        <dbReference type="ARBA" id="ARBA00023002"/>
    </source>
</evidence>
<gene>
    <name evidence="7" type="ORF">N0V83_007789</name>
</gene>
<dbReference type="PANTHER" id="PTHR10961:SF26">
    <property type="entry name" value="L-SACCHAROPINE OXIDASE"/>
    <property type="match status" value="1"/>
</dbReference>
<evidence type="ECO:0000256" key="2">
    <source>
        <dbReference type="ARBA" id="ARBA00010989"/>
    </source>
</evidence>
<dbReference type="OrthoDB" id="2219495at2759"/>
<comment type="caution">
    <text evidence="7">The sequence shown here is derived from an EMBL/GenBank/DDBJ whole genome shotgun (WGS) entry which is preliminary data.</text>
</comment>
<dbReference type="Gene3D" id="3.30.9.10">
    <property type="entry name" value="D-Amino Acid Oxidase, subunit A, domain 2"/>
    <property type="match status" value="1"/>
</dbReference>
<keyword evidence="4" id="KW-0274">FAD</keyword>
<organism evidence="7 8">
    <name type="scientific">Neocucurbitaria cava</name>
    <dbReference type="NCBI Taxonomy" id="798079"/>
    <lineage>
        <taxon>Eukaryota</taxon>
        <taxon>Fungi</taxon>
        <taxon>Dikarya</taxon>
        <taxon>Ascomycota</taxon>
        <taxon>Pezizomycotina</taxon>
        <taxon>Dothideomycetes</taxon>
        <taxon>Pleosporomycetidae</taxon>
        <taxon>Pleosporales</taxon>
        <taxon>Pleosporineae</taxon>
        <taxon>Cucurbitariaceae</taxon>
        <taxon>Neocucurbitaria</taxon>
    </lineage>
</organism>
<dbReference type="Pfam" id="PF01266">
    <property type="entry name" value="DAO"/>
    <property type="match status" value="1"/>
</dbReference>
<evidence type="ECO:0000256" key="3">
    <source>
        <dbReference type="ARBA" id="ARBA00022630"/>
    </source>
</evidence>
<dbReference type="Gene3D" id="3.50.50.60">
    <property type="entry name" value="FAD/NAD(P)-binding domain"/>
    <property type="match status" value="1"/>
</dbReference>
<evidence type="ECO:0000256" key="4">
    <source>
        <dbReference type="ARBA" id="ARBA00022827"/>
    </source>
</evidence>
<dbReference type="Proteomes" id="UP001140560">
    <property type="component" value="Unassembled WGS sequence"/>
</dbReference>
<dbReference type="SUPFAM" id="SSF51905">
    <property type="entry name" value="FAD/NAD(P)-binding domain"/>
    <property type="match status" value="1"/>
</dbReference>
<dbReference type="GO" id="GO:0050660">
    <property type="term" value="F:flavin adenine dinucleotide binding"/>
    <property type="evidence" value="ECO:0007669"/>
    <property type="project" value="InterPro"/>
</dbReference>